<dbReference type="EMBL" id="JADGMS010000004">
    <property type="protein sequence ID" value="KAF9683339.1"/>
    <property type="molecule type" value="Genomic_DNA"/>
</dbReference>
<keyword evidence="1" id="KW-0472">Membrane</keyword>
<gene>
    <name evidence="2" type="ORF">SADUNF_Sadunf04G0003200</name>
</gene>
<keyword evidence="1" id="KW-1133">Transmembrane helix</keyword>
<feature type="transmembrane region" description="Helical" evidence="1">
    <location>
        <begin position="34"/>
        <end position="53"/>
    </location>
</feature>
<evidence type="ECO:0000313" key="2">
    <source>
        <dbReference type="EMBL" id="KAF9683339.1"/>
    </source>
</evidence>
<evidence type="ECO:0000256" key="1">
    <source>
        <dbReference type="SAM" id="Phobius"/>
    </source>
</evidence>
<comment type="caution">
    <text evidence="2">The sequence shown here is derived from an EMBL/GenBank/DDBJ whole genome shotgun (WGS) entry which is preliminary data.</text>
</comment>
<evidence type="ECO:0000313" key="3">
    <source>
        <dbReference type="Proteomes" id="UP000657918"/>
    </source>
</evidence>
<sequence>MNKKWTAEGHEYPSLHIFHVLGADLKNFEPELSVGRLAVLLLFPYVIHLARLYRKVDKKIYQFRARQCTGLQQSTDHMALGFALLFDRRTNLKDAPGVKLVEKDNGAKLMTTSLLHS</sequence>
<reference evidence="2 3" key="1">
    <citation type="submission" date="2020-10" db="EMBL/GenBank/DDBJ databases">
        <title>Plant Genome Project.</title>
        <authorList>
            <person name="Zhang R.-G."/>
        </authorList>
    </citation>
    <scope>NUCLEOTIDE SEQUENCE [LARGE SCALE GENOMIC DNA]</scope>
    <source>
        <strain evidence="2">FAFU-HL-1</strain>
        <tissue evidence="2">Leaf</tissue>
    </source>
</reference>
<name>A0A835KE40_9ROSI</name>
<keyword evidence="1" id="KW-0812">Transmembrane</keyword>
<dbReference type="AlphaFoldDB" id="A0A835KE40"/>
<organism evidence="2 3">
    <name type="scientific">Salix dunnii</name>
    <dbReference type="NCBI Taxonomy" id="1413687"/>
    <lineage>
        <taxon>Eukaryota</taxon>
        <taxon>Viridiplantae</taxon>
        <taxon>Streptophyta</taxon>
        <taxon>Embryophyta</taxon>
        <taxon>Tracheophyta</taxon>
        <taxon>Spermatophyta</taxon>
        <taxon>Magnoliopsida</taxon>
        <taxon>eudicotyledons</taxon>
        <taxon>Gunneridae</taxon>
        <taxon>Pentapetalae</taxon>
        <taxon>rosids</taxon>
        <taxon>fabids</taxon>
        <taxon>Malpighiales</taxon>
        <taxon>Salicaceae</taxon>
        <taxon>Saliceae</taxon>
        <taxon>Salix</taxon>
    </lineage>
</organism>
<accession>A0A835KE40</accession>
<keyword evidence="3" id="KW-1185">Reference proteome</keyword>
<proteinExistence type="predicted"/>
<dbReference type="Proteomes" id="UP000657918">
    <property type="component" value="Chromosome 4"/>
</dbReference>
<protein>
    <submittedName>
        <fullName evidence="2">Uncharacterized protein</fullName>
    </submittedName>
</protein>